<organism evidence="2 3">
    <name type="scientific">Pseudoxanthomonas taiwanensis J19</name>
    <dbReference type="NCBI Taxonomy" id="935569"/>
    <lineage>
        <taxon>Bacteria</taxon>
        <taxon>Pseudomonadati</taxon>
        <taxon>Pseudomonadota</taxon>
        <taxon>Gammaproteobacteria</taxon>
        <taxon>Lysobacterales</taxon>
        <taxon>Lysobacteraceae</taxon>
        <taxon>Pseudoxanthomonas</taxon>
    </lineage>
</organism>
<feature type="region of interest" description="Disordered" evidence="1">
    <location>
        <begin position="21"/>
        <end position="69"/>
    </location>
</feature>
<evidence type="ECO:0000256" key="1">
    <source>
        <dbReference type="SAM" id="MobiDB-lite"/>
    </source>
</evidence>
<dbReference type="AlphaFoldDB" id="A0A562E5E4"/>
<reference evidence="2 3" key="1">
    <citation type="submission" date="2019-07" db="EMBL/GenBank/DDBJ databases">
        <title>Genome sequencing of lignin-degrading bacterial isolates.</title>
        <authorList>
            <person name="Gladden J."/>
        </authorList>
    </citation>
    <scope>NUCLEOTIDE SEQUENCE [LARGE SCALE GENOMIC DNA]</scope>
    <source>
        <strain evidence="2 3">J19</strain>
    </source>
</reference>
<protein>
    <submittedName>
        <fullName evidence="2">Uncharacterized protein</fullName>
    </submittedName>
</protein>
<dbReference type="EMBL" id="VLJS01000007">
    <property type="protein sequence ID" value="TWH16914.1"/>
    <property type="molecule type" value="Genomic_DNA"/>
</dbReference>
<keyword evidence="3" id="KW-1185">Reference proteome</keyword>
<sequence length="117" mass="11672">MAVLTALLAMLVLATGLLLRPGNASLPPHHAPSVHAVDAAPDVPDTRGEHRRAPARKPRPTGSAQTVSGDAAALPWPGLAVARARTAGPCPAAARTAGPAHPDPALALHPGQAPPTA</sequence>
<comment type="caution">
    <text evidence="2">The sequence shown here is derived from an EMBL/GenBank/DDBJ whole genome shotgun (WGS) entry which is preliminary data.</text>
</comment>
<evidence type="ECO:0000313" key="3">
    <source>
        <dbReference type="Proteomes" id="UP000321583"/>
    </source>
</evidence>
<accession>A0A562E5E4</accession>
<evidence type="ECO:0000313" key="2">
    <source>
        <dbReference type="EMBL" id="TWH16914.1"/>
    </source>
</evidence>
<proteinExistence type="predicted"/>
<gene>
    <name evidence="2" type="ORF">L613_010400000040</name>
</gene>
<feature type="compositionally biased region" description="Low complexity" evidence="1">
    <location>
        <begin position="97"/>
        <end position="111"/>
    </location>
</feature>
<name>A0A562E5E4_9GAMM</name>
<feature type="region of interest" description="Disordered" evidence="1">
    <location>
        <begin position="90"/>
        <end position="117"/>
    </location>
</feature>
<dbReference type="RefSeq" id="WP_028915331.1">
    <property type="nucleotide sequence ID" value="NZ_VLJS01000007.1"/>
</dbReference>
<dbReference type="Proteomes" id="UP000321583">
    <property type="component" value="Unassembled WGS sequence"/>
</dbReference>